<dbReference type="PRINTS" id="PR00080">
    <property type="entry name" value="SDRFAMILY"/>
</dbReference>
<dbReference type="GeneID" id="106809260"/>
<dbReference type="InterPro" id="IPR036291">
    <property type="entry name" value="NAD(P)-bd_dom_sf"/>
</dbReference>
<dbReference type="PRINTS" id="PR00081">
    <property type="entry name" value="GDHRDH"/>
</dbReference>
<accession>A0ABM1E6D4</accession>
<comment type="similarity">
    <text evidence="2">Belongs to the short-chain dehydrogenases/reductases (SDR) family.</text>
</comment>
<dbReference type="PROSITE" id="PS00061">
    <property type="entry name" value="ADH_SHORT"/>
    <property type="match status" value="1"/>
</dbReference>
<protein>
    <submittedName>
        <fullName evidence="4">Estradiol 17-beta-dehydrogenase 2-like</fullName>
    </submittedName>
</protein>
<evidence type="ECO:0000256" key="1">
    <source>
        <dbReference type="ARBA" id="ARBA00023002"/>
    </source>
</evidence>
<keyword evidence="3" id="KW-1185">Reference proteome</keyword>
<evidence type="ECO:0000313" key="4">
    <source>
        <dbReference type="RefSeq" id="XP_014667755.1"/>
    </source>
</evidence>
<dbReference type="Proteomes" id="UP000695022">
    <property type="component" value="Unplaced"/>
</dbReference>
<dbReference type="RefSeq" id="XP_014667755.1">
    <property type="nucleotide sequence ID" value="XM_014812269.1"/>
</dbReference>
<proteinExistence type="inferred from homology"/>
<organism evidence="3 4">
    <name type="scientific">Priapulus caudatus</name>
    <name type="common">Priapulid worm</name>
    <dbReference type="NCBI Taxonomy" id="37621"/>
    <lineage>
        <taxon>Eukaryota</taxon>
        <taxon>Metazoa</taxon>
        <taxon>Ecdysozoa</taxon>
        <taxon>Scalidophora</taxon>
        <taxon>Priapulida</taxon>
        <taxon>Priapulimorpha</taxon>
        <taxon>Priapulimorphida</taxon>
        <taxon>Priapulidae</taxon>
        <taxon>Priapulus</taxon>
    </lineage>
</organism>
<gene>
    <name evidence="4" type="primary">LOC106809260</name>
</gene>
<dbReference type="PANTHER" id="PTHR43313:SF36">
    <property type="entry name" value="D-BETA-HYDROXYBUTYRATE DEHYDROGENASE, MITOCHONDRIAL"/>
    <property type="match status" value="1"/>
</dbReference>
<evidence type="ECO:0000313" key="3">
    <source>
        <dbReference type="Proteomes" id="UP000695022"/>
    </source>
</evidence>
<dbReference type="Gene3D" id="3.40.50.720">
    <property type="entry name" value="NAD(P)-binding Rossmann-like Domain"/>
    <property type="match status" value="1"/>
</dbReference>
<evidence type="ECO:0000256" key="2">
    <source>
        <dbReference type="RuleBase" id="RU000363"/>
    </source>
</evidence>
<sequence>MVDYKSLVAFVTVFILSDYFAPAALSTILGRLLVTGVVTVVIPYVFSSQLRSQEKVSATGKAVFITGCDTGFGHELAIKLDKLGFHVFAGCLLPEKEGATSLRQTCSNKLQVVHVDVTSEQLVNEALTAVQQALNGNELWAIVNNAGIAVISEVELCPMDWYDRMMAVNTMGTVRVTKAFLPLLRESAGRIVIVASVAGRMTYAGFSAYSMSKHAVISFANALRVEMKKWGISVHTIEPSLYRTPITSITDIKSLAEHLWKETPASIREAYGEDYYQAYNQVFSNIQSYTSNNVYEVIEDMMHAVTAKDTQSRYMPSALIRLRIAIALNLPDSWLDKITMKMVSPKCAVAFKKGHRQVPSSG</sequence>
<dbReference type="Pfam" id="PF00106">
    <property type="entry name" value="adh_short"/>
    <property type="match status" value="1"/>
</dbReference>
<dbReference type="SUPFAM" id="SSF51735">
    <property type="entry name" value="NAD(P)-binding Rossmann-fold domains"/>
    <property type="match status" value="1"/>
</dbReference>
<keyword evidence="1" id="KW-0560">Oxidoreductase</keyword>
<dbReference type="InterPro" id="IPR020904">
    <property type="entry name" value="Sc_DH/Rdtase_CS"/>
</dbReference>
<name>A0ABM1E6D4_PRICU</name>
<dbReference type="PANTHER" id="PTHR43313">
    <property type="entry name" value="SHORT-CHAIN DEHYDROGENASE/REDUCTASE FAMILY 9C"/>
    <property type="match status" value="1"/>
</dbReference>
<dbReference type="InterPro" id="IPR002347">
    <property type="entry name" value="SDR_fam"/>
</dbReference>
<reference evidence="4" key="1">
    <citation type="submission" date="2025-08" db="UniProtKB">
        <authorList>
            <consortium name="RefSeq"/>
        </authorList>
    </citation>
    <scope>IDENTIFICATION</scope>
</reference>